<feature type="binding site" evidence="6">
    <location>
        <position position="111"/>
    </location>
    <ligand>
        <name>L-histidine</name>
        <dbReference type="ChEBI" id="CHEBI:57595"/>
    </ligand>
</feature>
<feature type="domain" description="Aminoacyl-transfer RNA synthetases class-II family profile" evidence="7">
    <location>
        <begin position="1"/>
        <end position="328"/>
    </location>
</feature>
<dbReference type="PROSITE" id="PS50862">
    <property type="entry name" value="AA_TRNA_LIGASE_II"/>
    <property type="match status" value="1"/>
</dbReference>
<dbReference type="InterPro" id="IPR004154">
    <property type="entry name" value="Anticodon-bd"/>
</dbReference>
<evidence type="ECO:0000313" key="9">
    <source>
        <dbReference type="Proteomes" id="UP000177954"/>
    </source>
</evidence>
<comment type="caution">
    <text evidence="8">The sequence shown here is derived from an EMBL/GenBank/DDBJ whole genome shotgun (WGS) entry which is preliminary data.</text>
</comment>
<dbReference type="GO" id="GO:0005737">
    <property type="term" value="C:cytoplasm"/>
    <property type="evidence" value="ECO:0007669"/>
    <property type="project" value="UniProtKB-SubCell"/>
</dbReference>
<dbReference type="Pfam" id="PF03129">
    <property type="entry name" value="HGTP_anticodon"/>
    <property type="match status" value="1"/>
</dbReference>
<evidence type="ECO:0000256" key="1">
    <source>
        <dbReference type="ARBA" id="ARBA00008226"/>
    </source>
</evidence>
<gene>
    <name evidence="5" type="primary">hisS</name>
    <name evidence="8" type="ORF">A3J04_04220</name>
</gene>
<dbReference type="InterPro" id="IPR036621">
    <property type="entry name" value="Anticodon-bd_dom_sf"/>
</dbReference>
<dbReference type="SUPFAM" id="SSF52954">
    <property type="entry name" value="Class II aaRS ABD-related"/>
    <property type="match status" value="1"/>
</dbReference>
<feature type="binding site" evidence="6">
    <location>
        <position position="129"/>
    </location>
    <ligand>
        <name>L-histidine</name>
        <dbReference type="ChEBI" id="CHEBI:57595"/>
    </ligand>
</feature>
<feature type="binding site" evidence="6">
    <location>
        <position position="256"/>
    </location>
    <ligand>
        <name>L-histidine</name>
        <dbReference type="ChEBI" id="CHEBI:57595"/>
    </ligand>
</feature>
<dbReference type="Proteomes" id="UP000177954">
    <property type="component" value="Unassembled WGS sequence"/>
</dbReference>
<dbReference type="GO" id="GO:0006427">
    <property type="term" value="P:histidyl-tRNA aminoacylation"/>
    <property type="evidence" value="ECO:0007669"/>
    <property type="project" value="UniProtKB-UniRule"/>
</dbReference>
<dbReference type="SUPFAM" id="SSF55681">
    <property type="entry name" value="Class II aaRS and biotin synthetases"/>
    <property type="match status" value="1"/>
</dbReference>
<feature type="binding site" evidence="6">
    <location>
        <begin position="80"/>
        <end position="82"/>
    </location>
    <ligand>
        <name>L-histidine</name>
        <dbReference type="ChEBI" id="CHEBI:57595"/>
    </ligand>
</feature>
<protein>
    <recommendedName>
        <fullName evidence="5">Histidine--tRNA ligase</fullName>
        <ecNumber evidence="5">6.1.1.21</ecNumber>
    </recommendedName>
    <alternativeName>
        <fullName evidence="5">Histidyl-tRNA synthetase</fullName>
        <shortName evidence="5">HisRS</shortName>
    </alternativeName>
</protein>
<feature type="binding site" evidence="6">
    <location>
        <position position="125"/>
    </location>
    <ligand>
        <name>L-histidine</name>
        <dbReference type="ChEBI" id="CHEBI:57595"/>
    </ligand>
</feature>
<dbReference type="Gene3D" id="3.30.930.10">
    <property type="entry name" value="Bira Bifunctional Protein, Domain 2"/>
    <property type="match status" value="1"/>
</dbReference>
<dbReference type="Pfam" id="PF13393">
    <property type="entry name" value="tRNA-synt_His"/>
    <property type="match status" value="2"/>
</dbReference>
<dbReference type="EMBL" id="MHNZ01000005">
    <property type="protein sequence ID" value="OGZ56935.1"/>
    <property type="molecule type" value="Genomic_DNA"/>
</dbReference>
<evidence type="ECO:0000256" key="5">
    <source>
        <dbReference type="HAMAP-Rule" id="MF_00127"/>
    </source>
</evidence>
<dbReference type="InterPro" id="IPR004516">
    <property type="entry name" value="HisRS/HisZ"/>
</dbReference>
<dbReference type="PIRSF" id="PIRSF001549">
    <property type="entry name" value="His-tRNA_synth"/>
    <property type="match status" value="1"/>
</dbReference>
<dbReference type="AlphaFoldDB" id="A0A1G2H391"/>
<dbReference type="InterPro" id="IPR015807">
    <property type="entry name" value="His-tRNA-ligase"/>
</dbReference>
<reference evidence="8 9" key="1">
    <citation type="journal article" date="2016" name="Nat. Commun.">
        <title>Thousands of microbial genomes shed light on interconnected biogeochemical processes in an aquifer system.</title>
        <authorList>
            <person name="Anantharaman K."/>
            <person name="Brown C.T."/>
            <person name="Hug L.A."/>
            <person name="Sharon I."/>
            <person name="Castelle C.J."/>
            <person name="Probst A.J."/>
            <person name="Thomas B.C."/>
            <person name="Singh A."/>
            <person name="Wilkins M.J."/>
            <person name="Karaoz U."/>
            <person name="Brodie E.L."/>
            <person name="Williams K.H."/>
            <person name="Hubbard S.S."/>
            <person name="Banfield J.F."/>
        </authorList>
    </citation>
    <scope>NUCLEOTIDE SEQUENCE [LARGE SCALE GENOMIC DNA]</scope>
</reference>
<evidence type="ECO:0000256" key="2">
    <source>
        <dbReference type="ARBA" id="ARBA00022741"/>
    </source>
</evidence>
<accession>A0A1G2H391</accession>
<dbReference type="STRING" id="1802129.A3J04_04220"/>
<evidence type="ECO:0000259" key="7">
    <source>
        <dbReference type="PROSITE" id="PS50862"/>
    </source>
</evidence>
<dbReference type="PANTHER" id="PTHR43707:SF1">
    <property type="entry name" value="HISTIDINE--TRNA LIGASE, MITOCHONDRIAL-RELATED"/>
    <property type="match status" value="1"/>
</dbReference>
<comment type="subcellular location">
    <subcellularLocation>
        <location evidence="5">Cytoplasm</location>
    </subcellularLocation>
</comment>
<dbReference type="CDD" id="cd00773">
    <property type="entry name" value="HisRS-like_core"/>
    <property type="match status" value="1"/>
</dbReference>
<keyword evidence="5" id="KW-0963">Cytoplasm</keyword>
<comment type="similarity">
    <text evidence="1 5">Belongs to the class-II aminoacyl-tRNA synthetase family.</text>
</comment>
<keyword evidence="5" id="KW-0648">Protein biosynthesis</keyword>
<sequence>MPTSVKGMHDVLPEDFTYLERVIKEAKRVSEFYGCSQIATPHLEKTELFVRPLGDTSDVVEKQMYNLRTRGGDRLSLRPEATVSVMRAYHENGMQSLPQPVKLFSAGAFFRHENPQAGRFREFHQANIEIIGDDDAISDALVIRIFVSTLQSLGLKDIIININTLGDKQDRVVYRKELVAYYRKHIDMLCKDCKRRIKENPLRLLDCKVPGCGALKDGAPPMVDYLGEFSKKHFAEVLEYLDEISIPYFLDSHLVRGLDYYGRTIFEVFPSDADGENPPALGGGGRYDDLSEMMWGKRVPAVGSAMGVERVVDLMKKKGLKPRSDTKPKIFLIQLGPAAKKKSLILLEELRKIGVPIAQSLSKDSLRSQLNIVHKLGIPVAVILGQKEALDGTVGVRNMETGVQETLPFEKFIGTIKARLKEFS</sequence>
<dbReference type="InterPro" id="IPR041715">
    <property type="entry name" value="HisRS-like_core"/>
</dbReference>
<keyword evidence="2 5" id="KW-0547">Nucleotide-binding</keyword>
<dbReference type="PANTHER" id="PTHR43707">
    <property type="entry name" value="HISTIDYL-TRNA SYNTHETASE"/>
    <property type="match status" value="1"/>
</dbReference>
<evidence type="ECO:0000256" key="4">
    <source>
        <dbReference type="ARBA" id="ARBA00047639"/>
    </source>
</evidence>
<dbReference type="GO" id="GO:0004821">
    <property type="term" value="F:histidine-tRNA ligase activity"/>
    <property type="evidence" value="ECO:0007669"/>
    <property type="project" value="UniProtKB-UniRule"/>
</dbReference>
<comment type="catalytic activity">
    <reaction evidence="4 5">
        <text>tRNA(His) + L-histidine + ATP = L-histidyl-tRNA(His) + AMP + diphosphate + H(+)</text>
        <dbReference type="Rhea" id="RHEA:17313"/>
        <dbReference type="Rhea" id="RHEA-COMP:9665"/>
        <dbReference type="Rhea" id="RHEA-COMP:9689"/>
        <dbReference type="ChEBI" id="CHEBI:15378"/>
        <dbReference type="ChEBI" id="CHEBI:30616"/>
        <dbReference type="ChEBI" id="CHEBI:33019"/>
        <dbReference type="ChEBI" id="CHEBI:57595"/>
        <dbReference type="ChEBI" id="CHEBI:78442"/>
        <dbReference type="ChEBI" id="CHEBI:78527"/>
        <dbReference type="ChEBI" id="CHEBI:456215"/>
        <dbReference type="EC" id="6.1.1.21"/>
    </reaction>
</comment>
<keyword evidence="5" id="KW-0067">ATP-binding</keyword>
<dbReference type="InterPro" id="IPR045864">
    <property type="entry name" value="aa-tRNA-synth_II/BPL/LPL"/>
</dbReference>
<proteinExistence type="inferred from homology"/>
<organism evidence="8 9">
    <name type="scientific">Candidatus Ryanbacteria bacterium RIFCSPLOWO2_02_FULL_47_14</name>
    <dbReference type="NCBI Taxonomy" id="1802129"/>
    <lineage>
        <taxon>Bacteria</taxon>
        <taxon>Candidatus Ryaniibacteriota</taxon>
    </lineage>
</organism>
<dbReference type="EC" id="6.1.1.21" evidence="5"/>
<dbReference type="NCBIfam" id="TIGR00442">
    <property type="entry name" value="hisS"/>
    <property type="match status" value="1"/>
</dbReference>
<keyword evidence="5 8" id="KW-0436">Ligase</keyword>
<evidence type="ECO:0000313" key="8">
    <source>
        <dbReference type="EMBL" id="OGZ56935.1"/>
    </source>
</evidence>
<dbReference type="InterPro" id="IPR006195">
    <property type="entry name" value="aa-tRNA-synth_II"/>
</dbReference>
<comment type="subunit">
    <text evidence="5">Homodimer.</text>
</comment>
<dbReference type="Gene3D" id="3.40.50.800">
    <property type="entry name" value="Anticodon-binding domain"/>
    <property type="match status" value="1"/>
</dbReference>
<dbReference type="HAMAP" id="MF_00127">
    <property type="entry name" value="His_tRNA_synth"/>
    <property type="match status" value="1"/>
</dbReference>
<name>A0A1G2H391_9BACT</name>
<evidence type="ECO:0000256" key="6">
    <source>
        <dbReference type="PIRSR" id="PIRSR001549-1"/>
    </source>
</evidence>
<dbReference type="GO" id="GO:0005524">
    <property type="term" value="F:ATP binding"/>
    <property type="evidence" value="ECO:0007669"/>
    <property type="project" value="UniProtKB-UniRule"/>
</dbReference>
<keyword evidence="3 5" id="KW-0030">Aminoacyl-tRNA synthetase</keyword>
<evidence type="ECO:0000256" key="3">
    <source>
        <dbReference type="ARBA" id="ARBA00023146"/>
    </source>
</evidence>
<feature type="binding site" evidence="6">
    <location>
        <begin position="260"/>
        <end position="261"/>
    </location>
    <ligand>
        <name>L-histidine</name>
        <dbReference type="ChEBI" id="CHEBI:57595"/>
    </ligand>
</feature>